<evidence type="ECO:0000313" key="1">
    <source>
        <dbReference type="EMBL" id="EGW19976.1"/>
    </source>
</evidence>
<sequence>MAIIELDDETAVLLNELAEHEHISPAQLLKNLALVYRSTQQAHHAEQPELLTDFAGILKNSPSFSGNPLEIQQAMRDEWS</sequence>
<organism evidence="1 3">
    <name type="scientific">Methylobacter tundripaludum (strain ATCC BAA-1195 / DSM 17260 / SV96)</name>
    <dbReference type="NCBI Taxonomy" id="697282"/>
    <lineage>
        <taxon>Bacteria</taxon>
        <taxon>Pseudomonadati</taxon>
        <taxon>Pseudomonadota</taxon>
        <taxon>Gammaproteobacteria</taxon>
        <taxon>Methylococcales</taxon>
        <taxon>Methylococcaceae</taxon>
        <taxon>Methylobacter</taxon>
    </lineage>
</organism>
<proteinExistence type="predicted"/>
<reference evidence="1 3" key="1">
    <citation type="submission" date="2011-06" db="EMBL/GenBank/DDBJ databases">
        <title>Genomic sequence of Methylobacter tundripaludum SV96.</title>
        <authorList>
            <consortium name="US DOE Joint Genome Institute"/>
            <person name="Lucas S."/>
            <person name="Han J."/>
            <person name="Lapidus A."/>
            <person name="Cheng J.-F."/>
            <person name="Goodwin L."/>
            <person name="Pitluck S."/>
            <person name="Held B."/>
            <person name="Detter J.C."/>
            <person name="Han C."/>
            <person name="Tapia R."/>
            <person name="Land M."/>
            <person name="Hauser L."/>
            <person name="Kyrpides N."/>
            <person name="Ivanova N."/>
            <person name="Ovchinnikova G."/>
            <person name="Pagani I."/>
            <person name="Klotz M.G."/>
            <person name="Dispirito A.A."/>
            <person name="Murrell J.C."/>
            <person name="Dunfield P."/>
            <person name="Kalyuzhnaya M.G."/>
            <person name="Svenning M."/>
            <person name="Trotsenko Y.A."/>
            <person name="Stein L.Y."/>
            <person name="Woyke T."/>
        </authorList>
    </citation>
    <scope>NUCLEOTIDE SEQUENCE [LARGE SCALE GENOMIC DNA]</scope>
    <source>
        <strain evidence="3">ATCC BAA-1195 / DSM 17260 / SV96</strain>
        <strain evidence="1">SV96</strain>
    </source>
</reference>
<dbReference type="OrthoDB" id="5625399at2"/>
<dbReference type="HOGENOM" id="CLU_2585712_0_0_6"/>
<dbReference type="STRING" id="697282.Mettu_2724"/>
<accession>G3IY54</accession>
<dbReference type="Proteomes" id="UP000004664">
    <property type="component" value="Unassembled WGS sequence"/>
</dbReference>
<evidence type="ECO:0000313" key="2">
    <source>
        <dbReference type="EMBL" id="EGW23858.1"/>
    </source>
</evidence>
<dbReference type="eggNOG" id="ENOG5031M5M">
    <property type="taxonomic scope" value="Bacteria"/>
</dbReference>
<dbReference type="EMBL" id="JH109153">
    <property type="protein sequence ID" value="EGW19976.1"/>
    <property type="molecule type" value="Genomic_DNA"/>
</dbReference>
<gene>
    <name evidence="2" type="ORF">Mettu_2724</name>
    <name evidence="1" type="ORF">Mettu_3098</name>
</gene>
<name>G3IY54_METTV</name>
<dbReference type="AlphaFoldDB" id="G3IY54"/>
<dbReference type="RefSeq" id="WP_006892177.1">
    <property type="nucleotide sequence ID" value="NZ_JH109152.1"/>
</dbReference>
<evidence type="ECO:0000313" key="3">
    <source>
        <dbReference type="Proteomes" id="UP000004664"/>
    </source>
</evidence>
<protein>
    <submittedName>
        <fullName evidence="1">Uncharacterized protein</fullName>
    </submittedName>
</protein>
<dbReference type="EMBL" id="JH109152">
    <property type="protein sequence ID" value="EGW23858.1"/>
    <property type="molecule type" value="Genomic_DNA"/>
</dbReference>
<keyword evidence="3" id="KW-1185">Reference proteome</keyword>